<evidence type="ECO:0000256" key="11">
    <source>
        <dbReference type="ARBA" id="ARBA00023136"/>
    </source>
</evidence>
<dbReference type="STRING" id="690567.931"/>
<evidence type="ECO:0000256" key="2">
    <source>
        <dbReference type="ARBA" id="ARBA00022448"/>
    </source>
</evidence>
<keyword evidence="9 12" id="KW-0411">Iron-sulfur</keyword>
<dbReference type="InterPro" id="IPR006138">
    <property type="entry name" value="NADH_UQ_OxRdtase_20Kd_su"/>
</dbReference>
<comment type="catalytic activity">
    <reaction evidence="12">
        <text>a quinone + NADH + 5 H(+)(in) = a quinol + NAD(+) + 4 H(+)(out)</text>
        <dbReference type="Rhea" id="RHEA:57888"/>
        <dbReference type="ChEBI" id="CHEBI:15378"/>
        <dbReference type="ChEBI" id="CHEBI:24646"/>
        <dbReference type="ChEBI" id="CHEBI:57540"/>
        <dbReference type="ChEBI" id="CHEBI:57945"/>
        <dbReference type="ChEBI" id="CHEBI:132124"/>
    </reaction>
</comment>
<evidence type="ECO:0000256" key="6">
    <source>
        <dbReference type="ARBA" id="ARBA00022723"/>
    </source>
</evidence>
<keyword evidence="5 12" id="KW-0874">Quinone</keyword>
<evidence type="ECO:0000256" key="4">
    <source>
        <dbReference type="ARBA" id="ARBA00022485"/>
    </source>
</evidence>
<feature type="binding site" evidence="12">
    <location>
        <position position="141"/>
    </location>
    <ligand>
        <name>[4Fe-4S] cluster</name>
        <dbReference type="ChEBI" id="CHEBI:49883"/>
    </ligand>
</feature>
<dbReference type="PANTHER" id="PTHR11995:SF33">
    <property type="entry name" value="NADH-QUINONE OXIDOREDUCTASE SUBUNIT B 2"/>
    <property type="match status" value="1"/>
</dbReference>
<evidence type="ECO:0000313" key="16">
    <source>
        <dbReference type="Proteomes" id="UP000045545"/>
    </source>
</evidence>
<dbReference type="GO" id="GO:0051539">
    <property type="term" value="F:4 iron, 4 sulfur cluster binding"/>
    <property type="evidence" value="ECO:0007669"/>
    <property type="project" value="UniProtKB-KW"/>
</dbReference>
<dbReference type="Proteomes" id="UP000045545">
    <property type="component" value="Unassembled WGS sequence"/>
</dbReference>
<dbReference type="GO" id="GO:0009060">
    <property type="term" value="P:aerobic respiration"/>
    <property type="evidence" value="ECO:0007669"/>
    <property type="project" value="TreeGrafter"/>
</dbReference>
<name>A0A0E4C879_9FIRM</name>
<dbReference type="EMBL" id="CGIH01000013">
    <property type="protein sequence ID" value="CFX28733.1"/>
    <property type="molecule type" value="Genomic_DNA"/>
</dbReference>
<comment type="subunit">
    <text evidence="12">NDH-1 is composed of 14 different subunits. Subunits NuoB, C, D, E, F, and G constitute the peripheral sector of the complex.</text>
</comment>
<keyword evidence="11 12" id="KW-0472">Membrane</keyword>
<dbReference type="PANTHER" id="PTHR11995">
    <property type="entry name" value="NADH DEHYDROGENASE"/>
    <property type="match status" value="1"/>
</dbReference>
<dbReference type="NCBIfam" id="NF005012">
    <property type="entry name" value="PRK06411.1"/>
    <property type="match status" value="1"/>
</dbReference>
<proteinExistence type="inferred from homology"/>
<keyword evidence="2 12" id="KW-0813">Transport</keyword>
<evidence type="ECO:0000256" key="10">
    <source>
        <dbReference type="ARBA" id="ARBA00023027"/>
    </source>
</evidence>
<dbReference type="GO" id="GO:0005506">
    <property type="term" value="F:iron ion binding"/>
    <property type="evidence" value="ECO:0007669"/>
    <property type="project" value="UniProtKB-UniRule"/>
</dbReference>
<dbReference type="OrthoDB" id="9786737at2"/>
<dbReference type="Gene3D" id="3.40.50.12280">
    <property type="match status" value="1"/>
</dbReference>
<feature type="binding site" evidence="12">
    <location>
        <position position="111"/>
    </location>
    <ligand>
        <name>[4Fe-4S] cluster</name>
        <dbReference type="ChEBI" id="CHEBI:49883"/>
    </ligand>
</feature>
<dbReference type="GO" id="GO:0048038">
    <property type="term" value="F:quinone binding"/>
    <property type="evidence" value="ECO:0007669"/>
    <property type="project" value="UniProtKB-KW"/>
</dbReference>
<dbReference type="RefSeq" id="WP_046496308.1">
    <property type="nucleotide sequence ID" value="NZ_CGIH01000013.1"/>
</dbReference>
<dbReference type="Pfam" id="PF01058">
    <property type="entry name" value="Oxidored_q6"/>
    <property type="match status" value="1"/>
</dbReference>
<evidence type="ECO:0000256" key="3">
    <source>
        <dbReference type="ARBA" id="ARBA00022475"/>
    </source>
</evidence>
<comment type="function">
    <text evidence="12">NDH-1 shuttles electrons from NADH, via FMN and iron-sulfur (Fe-S) centers, to quinones in the respiratory chain. The immediate electron acceptor for the enzyme in this species is believed to be a menaquinone. Couples the redox reaction to proton translocation (for every two electrons transferred, four hydrogen ions are translocated across the cytoplasmic membrane), and thus conserves the redox energy in a proton gradient.</text>
</comment>
<dbReference type="SUPFAM" id="SSF56770">
    <property type="entry name" value="HydA/Nqo6-like"/>
    <property type="match status" value="1"/>
</dbReference>
<evidence type="ECO:0000256" key="9">
    <source>
        <dbReference type="ARBA" id="ARBA00023014"/>
    </source>
</evidence>
<comment type="subcellular location">
    <subcellularLocation>
        <location evidence="12">Cell membrane</location>
        <topology evidence="12">Peripheral membrane protein</topology>
        <orientation evidence="12">Cytoplasmic side</orientation>
    </subcellularLocation>
</comment>
<evidence type="ECO:0000313" key="15">
    <source>
        <dbReference type="EMBL" id="CFX28733.1"/>
    </source>
</evidence>
<accession>A0A0E4C879</accession>
<gene>
    <name evidence="12" type="primary">nuoB</name>
    <name evidence="15" type="ORF">931</name>
</gene>
<feature type="binding site" evidence="12">
    <location>
        <position position="46"/>
    </location>
    <ligand>
        <name>[4Fe-4S] cluster</name>
        <dbReference type="ChEBI" id="CHEBI:49883"/>
    </ligand>
</feature>
<evidence type="ECO:0000256" key="8">
    <source>
        <dbReference type="ARBA" id="ARBA00023004"/>
    </source>
</evidence>
<evidence type="ECO:0000259" key="14">
    <source>
        <dbReference type="Pfam" id="PF01058"/>
    </source>
</evidence>
<feature type="binding site" evidence="12">
    <location>
        <position position="45"/>
    </location>
    <ligand>
        <name>[4Fe-4S] cluster</name>
        <dbReference type="ChEBI" id="CHEBI:49883"/>
    </ligand>
</feature>
<organism evidence="15 16">
    <name type="scientific">Syntrophomonas zehnderi OL-4</name>
    <dbReference type="NCBI Taxonomy" id="690567"/>
    <lineage>
        <taxon>Bacteria</taxon>
        <taxon>Bacillati</taxon>
        <taxon>Bacillota</taxon>
        <taxon>Clostridia</taxon>
        <taxon>Eubacteriales</taxon>
        <taxon>Syntrophomonadaceae</taxon>
        <taxon>Syntrophomonas</taxon>
    </lineage>
</organism>
<evidence type="ECO:0000256" key="7">
    <source>
        <dbReference type="ARBA" id="ARBA00022967"/>
    </source>
</evidence>
<evidence type="ECO:0000256" key="13">
    <source>
        <dbReference type="RuleBase" id="RU004464"/>
    </source>
</evidence>
<keyword evidence="7 12" id="KW-1278">Translocase</keyword>
<keyword evidence="10 12" id="KW-0520">NAD</keyword>
<evidence type="ECO:0000256" key="12">
    <source>
        <dbReference type="HAMAP-Rule" id="MF_01356"/>
    </source>
</evidence>
<dbReference type="InterPro" id="IPR006137">
    <property type="entry name" value="NADH_UbQ_OxRdtase-like_20kDa"/>
</dbReference>
<dbReference type="GO" id="GO:0045271">
    <property type="term" value="C:respiratory chain complex I"/>
    <property type="evidence" value="ECO:0007669"/>
    <property type="project" value="TreeGrafter"/>
</dbReference>
<dbReference type="HAMAP" id="MF_01356">
    <property type="entry name" value="NDH1_NuoB"/>
    <property type="match status" value="1"/>
</dbReference>
<reference evidence="15 16" key="1">
    <citation type="submission" date="2015-03" db="EMBL/GenBank/DDBJ databases">
        <authorList>
            <person name="Murphy D."/>
        </authorList>
    </citation>
    <scope>NUCLEOTIDE SEQUENCE [LARGE SCALE GENOMIC DNA]</scope>
    <source>
        <strain evidence="15 16">OL-4</strain>
    </source>
</reference>
<keyword evidence="4 12" id="KW-0004">4Fe-4S</keyword>
<feature type="domain" description="NADH:ubiquinone oxidoreductase-like 20kDa subunit" evidence="14">
    <location>
        <begin position="43"/>
        <end position="155"/>
    </location>
</feature>
<dbReference type="NCBIfam" id="TIGR01957">
    <property type="entry name" value="nuoB_fam"/>
    <property type="match status" value="1"/>
</dbReference>
<keyword evidence="16" id="KW-1185">Reference proteome</keyword>
<keyword evidence="6 12" id="KW-0479">Metal-binding</keyword>
<dbReference type="GO" id="GO:0050136">
    <property type="term" value="F:NADH dehydrogenase (quinone) (non-electrogenic) activity"/>
    <property type="evidence" value="ECO:0007669"/>
    <property type="project" value="UniProtKB-UniRule"/>
</dbReference>
<dbReference type="GO" id="GO:0005886">
    <property type="term" value="C:plasma membrane"/>
    <property type="evidence" value="ECO:0007669"/>
    <property type="project" value="UniProtKB-SubCell"/>
</dbReference>
<dbReference type="GO" id="GO:0008137">
    <property type="term" value="F:NADH dehydrogenase (ubiquinone) activity"/>
    <property type="evidence" value="ECO:0007669"/>
    <property type="project" value="InterPro"/>
</dbReference>
<dbReference type="EC" id="7.1.1.-" evidence="12"/>
<evidence type="ECO:0000256" key="1">
    <source>
        <dbReference type="ARBA" id="ARBA00009173"/>
    </source>
</evidence>
<dbReference type="FunFam" id="3.40.50.12280:FF:000002">
    <property type="entry name" value="NADH-quinone oxidoreductase subunit B"/>
    <property type="match status" value="1"/>
</dbReference>
<dbReference type="AlphaFoldDB" id="A0A0E4C879"/>
<keyword evidence="15" id="KW-0830">Ubiquinone</keyword>
<keyword evidence="3 12" id="KW-1003">Cell membrane</keyword>
<comment type="cofactor">
    <cofactor evidence="12">
        <name>[4Fe-4S] cluster</name>
        <dbReference type="ChEBI" id="CHEBI:49883"/>
    </cofactor>
    <text evidence="12">Binds 1 [4Fe-4S] cluster.</text>
</comment>
<protein>
    <recommendedName>
        <fullName evidence="12">NADH-quinone oxidoreductase subunit B</fullName>
        <ecNumber evidence="12">7.1.1.-</ecNumber>
    </recommendedName>
    <alternativeName>
        <fullName evidence="12">NADH dehydrogenase I subunit B</fullName>
    </alternativeName>
    <alternativeName>
        <fullName evidence="12">NDH-1 subunit B</fullName>
    </alternativeName>
</protein>
<sequence length="162" mass="17973">MVLKSIEENDVEVLEKHNIIVTTLEKVWNWGRARSFWPLSYGCNCCPIELMAAGAGRFDIARYGYEVFRASPRQADLLIVAGPITLKMKPAVERVYAQMPEPKWVLAMGNCATSGGPFRDGYSVLPGADSLFKVDVFVPGCPPRPEALFHGLLELKKKVESS</sequence>
<comment type="similarity">
    <text evidence="1 12 13">Belongs to the complex I 20 kDa subunit family.</text>
</comment>
<dbReference type="GO" id="GO:0015990">
    <property type="term" value="P:electron transport coupled proton transport"/>
    <property type="evidence" value="ECO:0007669"/>
    <property type="project" value="TreeGrafter"/>
</dbReference>
<keyword evidence="8 12" id="KW-0408">Iron</keyword>
<evidence type="ECO:0000256" key="5">
    <source>
        <dbReference type="ARBA" id="ARBA00022719"/>
    </source>
</evidence>